<evidence type="ECO:0000313" key="1">
    <source>
        <dbReference type="EMBL" id="RPD56077.1"/>
    </source>
</evidence>
<accession>A0A5C2RYD0</accession>
<evidence type="ECO:0000313" key="2">
    <source>
        <dbReference type="Proteomes" id="UP000313359"/>
    </source>
</evidence>
<gene>
    <name evidence="1" type="ORF">L227DRAFT_285688</name>
</gene>
<organism evidence="1 2">
    <name type="scientific">Lentinus tigrinus ALCF2SS1-6</name>
    <dbReference type="NCBI Taxonomy" id="1328759"/>
    <lineage>
        <taxon>Eukaryota</taxon>
        <taxon>Fungi</taxon>
        <taxon>Dikarya</taxon>
        <taxon>Basidiomycota</taxon>
        <taxon>Agaricomycotina</taxon>
        <taxon>Agaricomycetes</taxon>
        <taxon>Polyporales</taxon>
        <taxon>Polyporaceae</taxon>
        <taxon>Lentinus</taxon>
    </lineage>
</organism>
<dbReference type="Proteomes" id="UP000313359">
    <property type="component" value="Unassembled WGS sequence"/>
</dbReference>
<keyword evidence="2" id="KW-1185">Reference proteome</keyword>
<name>A0A5C2RYD0_9APHY</name>
<sequence length="167" mass="18806">MASAQFHALAYWMPTRTWVRHPFSQAVWTVQAAEISSCVHRCGDSSTLLLQNVIRRGQGRGSLRMAKLGVWPNPVTSGLAHGNRMSVSVTRVRPRSRLIEDERDRRGTSEDNWAQVSPCAGVYSSCQWKHPSSSDFFRTQCLHVHEMPRVGRTYAFAGDHPLTRNSA</sequence>
<dbReference type="AlphaFoldDB" id="A0A5C2RYD0"/>
<proteinExistence type="predicted"/>
<protein>
    <submittedName>
        <fullName evidence="1">Uncharacterized protein</fullName>
    </submittedName>
</protein>
<reference evidence="1" key="1">
    <citation type="journal article" date="2018" name="Genome Biol. Evol.">
        <title>Genomics and development of Lentinus tigrinus, a white-rot wood-decaying mushroom with dimorphic fruiting bodies.</title>
        <authorList>
            <person name="Wu B."/>
            <person name="Xu Z."/>
            <person name="Knudson A."/>
            <person name="Carlson A."/>
            <person name="Chen N."/>
            <person name="Kovaka S."/>
            <person name="LaButti K."/>
            <person name="Lipzen A."/>
            <person name="Pennachio C."/>
            <person name="Riley R."/>
            <person name="Schakwitz W."/>
            <person name="Umezawa K."/>
            <person name="Ohm R.A."/>
            <person name="Grigoriev I.V."/>
            <person name="Nagy L.G."/>
            <person name="Gibbons J."/>
            <person name="Hibbett D."/>
        </authorList>
    </citation>
    <scope>NUCLEOTIDE SEQUENCE [LARGE SCALE GENOMIC DNA]</scope>
    <source>
        <strain evidence="1">ALCF2SS1-6</strain>
    </source>
</reference>
<dbReference type="EMBL" id="ML122290">
    <property type="protein sequence ID" value="RPD56077.1"/>
    <property type="molecule type" value="Genomic_DNA"/>
</dbReference>